<protein>
    <submittedName>
        <fullName evidence="1">Uncharacterized protein</fullName>
    </submittedName>
</protein>
<name>A0A6C0JSU8_9ZZZZ</name>
<evidence type="ECO:0000313" key="1">
    <source>
        <dbReference type="EMBL" id="QHU07886.1"/>
    </source>
</evidence>
<sequence length="426" mass="51810">MSNPIKYITKNNFPIVIDDYLPYDVLRASKLVIIAGGFPSYLSGEKETYSDIDIFYPYQYEKEIYLHYKKTYNHKRTNAIFINTENRYRLEDLYGVGRESMFLEEYLKCETRYPIYYSNTFNQKIKTPDESFYYGYNVYSTFMHEFKEEKPLQYVFIQSEYIDHLFETFDRAKRLKDIECMNLCLIAYGSYVSYHFDLKASQHFLVNIYENIYNLTISTLTSKNFISDEFIVEFGNILFKRYEIYNWNSDHVNNYWKVRGVIYLESNILEFCSNINKKYQMNKRLIIAELENTERYNCMYYQIIQKVKNTYIKELFNNMKLEFSESFINFSCQNIDEWIKNIKEFAKQNNLYLYEHEEDKEDKECYIHNCDHKMSDDCLKHCFFEKVLKSLVRSFKYKVPIENRITTNFTRSFFKDHILNRYAVVI</sequence>
<proteinExistence type="predicted"/>
<dbReference type="EMBL" id="MN740691">
    <property type="protein sequence ID" value="QHU07886.1"/>
    <property type="molecule type" value="Genomic_DNA"/>
</dbReference>
<reference evidence="1" key="1">
    <citation type="journal article" date="2020" name="Nature">
        <title>Giant virus diversity and host interactions through global metagenomics.</title>
        <authorList>
            <person name="Schulz F."/>
            <person name="Roux S."/>
            <person name="Paez-Espino D."/>
            <person name="Jungbluth S."/>
            <person name="Walsh D.A."/>
            <person name="Denef V.J."/>
            <person name="McMahon K.D."/>
            <person name="Konstantinidis K.T."/>
            <person name="Eloe-Fadrosh E.A."/>
            <person name="Kyrpides N.C."/>
            <person name="Woyke T."/>
        </authorList>
    </citation>
    <scope>NUCLEOTIDE SEQUENCE</scope>
    <source>
        <strain evidence="1">GVMAG-S-1041349-163</strain>
    </source>
</reference>
<dbReference type="AlphaFoldDB" id="A0A6C0JSU8"/>
<accession>A0A6C0JSU8</accession>
<organism evidence="1">
    <name type="scientific">viral metagenome</name>
    <dbReference type="NCBI Taxonomy" id="1070528"/>
    <lineage>
        <taxon>unclassified sequences</taxon>
        <taxon>metagenomes</taxon>
        <taxon>organismal metagenomes</taxon>
    </lineage>
</organism>